<dbReference type="SUPFAM" id="SSF63446">
    <property type="entry name" value="Type I dockerin domain"/>
    <property type="match status" value="1"/>
</dbReference>
<feature type="region of interest" description="Disordered" evidence="1">
    <location>
        <begin position="538"/>
        <end position="579"/>
    </location>
</feature>
<organism evidence="4 5">
    <name type="scientific">Eubacterium ruminantium</name>
    <dbReference type="NCBI Taxonomy" id="42322"/>
    <lineage>
        <taxon>Bacteria</taxon>
        <taxon>Bacillati</taxon>
        <taxon>Bacillota</taxon>
        <taxon>Clostridia</taxon>
        <taxon>Eubacteriales</taxon>
        <taxon>Eubacteriaceae</taxon>
        <taxon>Eubacterium</taxon>
    </lineage>
</organism>
<protein>
    <submittedName>
        <fullName evidence="4">Beta-N-acetylglucosaminidase</fullName>
    </submittedName>
</protein>
<dbReference type="RefSeq" id="WP_078787743.1">
    <property type="nucleotide sequence ID" value="NZ_FMTO01000010.1"/>
</dbReference>
<dbReference type="GO" id="GO:0000272">
    <property type="term" value="P:polysaccharide catabolic process"/>
    <property type="evidence" value="ECO:0007669"/>
    <property type="project" value="InterPro"/>
</dbReference>
<dbReference type="CDD" id="cd14256">
    <property type="entry name" value="Dockerin_I"/>
    <property type="match status" value="1"/>
</dbReference>
<dbReference type="OrthoDB" id="9816557at2"/>
<dbReference type="InterPro" id="IPR002105">
    <property type="entry name" value="Dockerin_1_rpt"/>
</dbReference>
<dbReference type="InterPro" id="IPR025883">
    <property type="entry name" value="Cadherin-like_domain"/>
</dbReference>
<dbReference type="InterPro" id="IPR036439">
    <property type="entry name" value="Dockerin_dom_sf"/>
</dbReference>
<keyword evidence="2" id="KW-0472">Membrane</keyword>
<keyword evidence="5" id="KW-1185">Reference proteome</keyword>
<dbReference type="PROSITE" id="PS00018">
    <property type="entry name" value="EF_HAND_1"/>
    <property type="match status" value="2"/>
</dbReference>
<feature type="transmembrane region" description="Helical" evidence="2">
    <location>
        <begin position="12"/>
        <end position="32"/>
    </location>
</feature>
<keyword evidence="2" id="KW-1133">Transmembrane helix</keyword>
<dbReference type="InterPro" id="IPR016134">
    <property type="entry name" value="Dockerin_dom"/>
</dbReference>
<feature type="compositionally biased region" description="Basic and acidic residues" evidence="1">
    <location>
        <begin position="548"/>
        <end position="579"/>
    </location>
</feature>
<dbReference type="Pfam" id="PF00404">
    <property type="entry name" value="Dockerin_1"/>
    <property type="match status" value="1"/>
</dbReference>
<evidence type="ECO:0000313" key="5">
    <source>
        <dbReference type="Proteomes" id="UP000189857"/>
    </source>
</evidence>
<evidence type="ECO:0000313" key="4">
    <source>
        <dbReference type="EMBL" id="SJZ88998.1"/>
    </source>
</evidence>
<dbReference type="Proteomes" id="UP000189857">
    <property type="component" value="Unassembled WGS sequence"/>
</dbReference>
<dbReference type="PROSITE" id="PS51766">
    <property type="entry name" value="DOCKERIN"/>
    <property type="match status" value="1"/>
</dbReference>
<dbReference type="Gene3D" id="1.10.1330.10">
    <property type="entry name" value="Dockerin domain"/>
    <property type="match status" value="1"/>
</dbReference>
<keyword evidence="2" id="KW-0812">Transmembrane</keyword>
<evidence type="ECO:0000256" key="1">
    <source>
        <dbReference type="SAM" id="MobiDB-lite"/>
    </source>
</evidence>
<feature type="compositionally biased region" description="Acidic residues" evidence="1">
    <location>
        <begin position="74"/>
        <end position="84"/>
    </location>
</feature>
<feature type="region of interest" description="Disordered" evidence="1">
    <location>
        <begin position="61"/>
        <end position="112"/>
    </location>
</feature>
<proteinExistence type="predicted"/>
<feature type="domain" description="Dockerin" evidence="3">
    <location>
        <begin position="573"/>
        <end position="640"/>
    </location>
</feature>
<evidence type="ECO:0000259" key="3">
    <source>
        <dbReference type="PROSITE" id="PS51766"/>
    </source>
</evidence>
<accession>A0A1T4PDW5</accession>
<dbReference type="GO" id="GO:0004553">
    <property type="term" value="F:hydrolase activity, hydrolyzing O-glycosyl compounds"/>
    <property type="evidence" value="ECO:0007669"/>
    <property type="project" value="InterPro"/>
</dbReference>
<dbReference type="Pfam" id="PF12733">
    <property type="entry name" value="Cadherin-like"/>
    <property type="match status" value="1"/>
</dbReference>
<dbReference type="EMBL" id="FUXA01000011">
    <property type="protein sequence ID" value="SJZ88998.1"/>
    <property type="molecule type" value="Genomic_DNA"/>
</dbReference>
<dbReference type="AlphaFoldDB" id="A0A1T4PDW5"/>
<reference evidence="4 5" key="1">
    <citation type="submission" date="2017-02" db="EMBL/GenBank/DDBJ databases">
        <authorList>
            <person name="Peterson S.W."/>
        </authorList>
    </citation>
    <scope>NUCLEOTIDE SEQUENCE [LARGE SCALE GENOMIC DNA]</scope>
    <source>
        <strain evidence="4 5">ATCC 17233</strain>
    </source>
</reference>
<sequence>MKKRSRKIVKKLTSLMLCIAYFTVILCGSVYMNSINSVNAATEDSGVVDFCAVQTDEDGADLSETSLATGNDAISDDEISDEDQSTGKDSGEENLATPGDSEITADEEDSVDINNATYDKTDFEQYMKSQGFPDSYKPYLREMHSKHPTWIFKAVKTGIDWNTLIENEKNKPGAVKNLYECYPSSPHYGYRSTEVGYNWATDRYTPYDGYVWFAASEDIVKFYIDPRIYLDEVYVFAFEALSYQEGAQNKNGVEAILKGSFMYKSKPKGSNLYYSQIMLNAAKKSGVSAYHIASRIRQEMGSEAGVAALGNSSSYPGIYNFFNIGAYDSSEGNAILNGLRYASGSGSYGRPWNSAVKSIEGGASYISGSFISEGQDTIYTQKFNVTNKDCLFWNQYMSNVQAPSSEAYSQYKAYANNGLLESSIVFKIPVYTNMPKKTCEKPADTGNPNNWLDDIAVKKSPKDSTKYKISPSFSGDVLEYSVTVPAGTKQVYVDAEPVNREAVISGDGYITLDSNKKTVKMVVKAENGKTRTYKLSIVRSGGSTSSTTEKKTEKTTLKSTEKTTEKSTQKTDQSVHKGDLSGDGKINALDIIFIQRLIVGLDKVTDTKKALADINGDGKINALDIIFVQRHIVGLQKIEWK</sequence>
<dbReference type="InterPro" id="IPR018247">
    <property type="entry name" value="EF_Hand_1_Ca_BS"/>
</dbReference>
<evidence type="ECO:0000256" key="2">
    <source>
        <dbReference type="SAM" id="Phobius"/>
    </source>
</evidence>
<name>A0A1T4PDW5_9FIRM</name>
<dbReference type="PROSITE" id="PS00448">
    <property type="entry name" value="CLOS_CELLULOSOME_RPT"/>
    <property type="match status" value="1"/>
</dbReference>
<gene>
    <name evidence="4" type="ORF">SAMN02745110_01930</name>
</gene>